<evidence type="ECO:0000256" key="1">
    <source>
        <dbReference type="SAM" id="MobiDB-lite"/>
    </source>
</evidence>
<dbReference type="AlphaFoldDB" id="A0A699JD65"/>
<feature type="compositionally biased region" description="Basic and acidic residues" evidence="1">
    <location>
        <begin position="48"/>
        <end position="63"/>
    </location>
</feature>
<feature type="compositionally biased region" description="Basic and acidic residues" evidence="1">
    <location>
        <begin position="91"/>
        <end position="120"/>
    </location>
</feature>
<reference evidence="2" key="1">
    <citation type="journal article" date="2019" name="Sci. Rep.">
        <title>Draft genome of Tanacetum cinerariifolium, the natural source of mosquito coil.</title>
        <authorList>
            <person name="Yamashiro T."/>
            <person name="Shiraishi A."/>
            <person name="Satake H."/>
            <person name="Nakayama K."/>
        </authorList>
    </citation>
    <scope>NUCLEOTIDE SEQUENCE</scope>
</reference>
<evidence type="ECO:0000313" key="2">
    <source>
        <dbReference type="EMBL" id="GFA24763.1"/>
    </source>
</evidence>
<feature type="region of interest" description="Disordered" evidence="1">
    <location>
        <begin position="1"/>
        <end position="123"/>
    </location>
</feature>
<proteinExistence type="predicted"/>
<organism evidence="2">
    <name type="scientific">Tanacetum cinerariifolium</name>
    <name type="common">Dalmatian daisy</name>
    <name type="synonym">Chrysanthemum cinerariifolium</name>
    <dbReference type="NCBI Taxonomy" id="118510"/>
    <lineage>
        <taxon>Eukaryota</taxon>
        <taxon>Viridiplantae</taxon>
        <taxon>Streptophyta</taxon>
        <taxon>Embryophyta</taxon>
        <taxon>Tracheophyta</taxon>
        <taxon>Spermatophyta</taxon>
        <taxon>Magnoliopsida</taxon>
        <taxon>eudicotyledons</taxon>
        <taxon>Gunneridae</taxon>
        <taxon>Pentapetalae</taxon>
        <taxon>asterids</taxon>
        <taxon>campanulids</taxon>
        <taxon>Asterales</taxon>
        <taxon>Asteraceae</taxon>
        <taxon>Asteroideae</taxon>
        <taxon>Anthemideae</taxon>
        <taxon>Anthemidinae</taxon>
        <taxon>Tanacetum</taxon>
    </lineage>
</organism>
<dbReference type="EMBL" id="BKCJ010392131">
    <property type="protein sequence ID" value="GFA24763.1"/>
    <property type="molecule type" value="Genomic_DNA"/>
</dbReference>
<gene>
    <name evidence="2" type="ORF">Tci_596735</name>
</gene>
<protein>
    <submittedName>
        <fullName evidence="2">Uncharacterized protein</fullName>
    </submittedName>
</protein>
<accession>A0A699JD65</accession>
<comment type="caution">
    <text evidence="2">The sequence shown here is derived from an EMBL/GenBank/DDBJ whole genome shotgun (WGS) entry which is preliminary data.</text>
</comment>
<feature type="compositionally biased region" description="Acidic residues" evidence="1">
    <location>
        <begin position="80"/>
        <end position="90"/>
    </location>
</feature>
<feature type="compositionally biased region" description="Low complexity" evidence="1">
    <location>
        <begin position="16"/>
        <end position="27"/>
    </location>
</feature>
<sequence>MQALKESKKASKRQLGTEGSSEGTCTTARVLDESMVVSTTSNEGTESEYSKEDQLDDKAKDDKEGDADDEGDDHISVTQDTDDEDDETESNEDKSIKVSDAAKADAKKTKEEKDDSKKSELPPIIGTVKDTANVKISSLLDINIQYEVPHTQSPSVLRVPVSMIFKPTILTPTQETSSASPVTTLPLPSDTFKLKKIYHSAKALATLKSQVPTVVEQYFRSKISGDLQKTLTINLEQEYKKSASEILKIKKEQAEKQKMLKYTIKSIDKAALKEYDQKSSLYQTIYENKSLNKNHANHRLYHALIEALKEEKNAIDKGVVDIIKDHKRKHDDDDEDPLATPNHGKKIKSKSASIKEPVKKPIAEVVMDDVGKDVIWNETSIKLYLDNLNSLGSTKWSLLQRILSLSMISWPLLLNSLSHLTIAADYFFNNDLEYLKSSDPKGTYTTSITKTKGARYEIEGIEEYGSYALESYQSRKTLGVKSVSVKKLHGYGHLEDMMVKRADRQLYKFKE</sequence>
<feature type="region of interest" description="Disordered" evidence="1">
    <location>
        <begin position="327"/>
        <end position="351"/>
    </location>
</feature>
<feature type="non-terminal residue" evidence="2">
    <location>
        <position position="511"/>
    </location>
</feature>
<name>A0A699JD65_TANCI</name>